<dbReference type="GO" id="GO:0060090">
    <property type="term" value="F:molecular adaptor activity"/>
    <property type="evidence" value="ECO:0007669"/>
    <property type="project" value="InterPro"/>
</dbReference>
<name>A0A0S8GCT1_UNCT6</name>
<evidence type="ECO:0000313" key="2">
    <source>
        <dbReference type="EMBL" id="KPK70528.1"/>
    </source>
</evidence>
<protein>
    <recommendedName>
        <fullName evidence="1">Roadblock/LAMTOR2 domain-containing protein</fullName>
    </recommendedName>
</protein>
<dbReference type="InterPro" id="IPR037587">
    <property type="entry name" value="LAMTOR2-like"/>
</dbReference>
<dbReference type="AlphaFoldDB" id="A0A0S8GCT1"/>
<reference evidence="2 3" key="1">
    <citation type="journal article" date="2015" name="Microbiome">
        <title>Genomic resolution of linkages in carbon, nitrogen, and sulfur cycling among widespread estuary sediment bacteria.</title>
        <authorList>
            <person name="Baker B.J."/>
            <person name="Lazar C.S."/>
            <person name="Teske A.P."/>
            <person name="Dick G.J."/>
        </authorList>
    </citation>
    <scope>NUCLEOTIDE SEQUENCE [LARGE SCALE GENOMIC DNA]</scope>
    <source>
        <strain evidence="2">SM23_40</strain>
    </source>
</reference>
<organism evidence="2 3">
    <name type="scientific">candidate division TA06 bacterium SM23_40</name>
    <dbReference type="NCBI Taxonomy" id="1703774"/>
    <lineage>
        <taxon>Bacteria</taxon>
        <taxon>Bacteria division TA06</taxon>
    </lineage>
</organism>
<evidence type="ECO:0000259" key="1">
    <source>
        <dbReference type="SMART" id="SM00960"/>
    </source>
</evidence>
<dbReference type="Gene3D" id="3.30.450.30">
    <property type="entry name" value="Dynein light chain 2a, cytoplasmic"/>
    <property type="match status" value="1"/>
</dbReference>
<dbReference type="EMBL" id="LJUI01000014">
    <property type="protein sequence ID" value="KPK70528.1"/>
    <property type="molecule type" value="Genomic_DNA"/>
</dbReference>
<dbReference type="GO" id="GO:0005085">
    <property type="term" value="F:guanyl-nucleotide exchange factor activity"/>
    <property type="evidence" value="ECO:0007669"/>
    <property type="project" value="InterPro"/>
</dbReference>
<feature type="domain" description="Roadblock/LAMTOR2" evidence="1">
    <location>
        <begin position="15"/>
        <end position="105"/>
    </location>
</feature>
<dbReference type="GO" id="GO:0032008">
    <property type="term" value="P:positive regulation of TOR signaling"/>
    <property type="evidence" value="ECO:0007669"/>
    <property type="project" value="InterPro"/>
</dbReference>
<dbReference type="Proteomes" id="UP000051717">
    <property type="component" value="Unassembled WGS sequence"/>
</dbReference>
<sequence>MFDNLNIFEEDFWAINETLSGLLTSANVLTALLIDRAGQLITSAGDTSKIDMASFASLSAADYAATSQLATLIGEREFKTLFHQGEAENIYVSLVGTRVILVVIFDKRSTLGLVKLRVGQVARELSSVFEKIFTKLERPTRATAGIDADFASEAGSVLDDIFG</sequence>
<dbReference type="InterPro" id="IPR004942">
    <property type="entry name" value="Roadblock/LAMTOR2_dom"/>
</dbReference>
<gene>
    <name evidence="2" type="ORF">AMJ82_03105</name>
</gene>
<dbReference type="Pfam" id="PF03259">
    <property type="entry name" value="Robl_LC7"/>
    <property type="match status" value="1"/>
</dbReference>
<comment type="caution">
    <text evidence="2">The sequence shown here is derived from an EMBL/GenBank/DDBJ whole genome shotgun (WGS) entry which is preliminary data.</text>
</comment>
<dbReference type="SUPFAM" id="SSF103196">
    <property type="entry name" value="Roadblock/LC7 domain"/>
    <property type="match status" value="1"/>
</dbReference>
<dbReference type="SMART" id="SM00960">
    <property type="entry name" value="Robl_LC7"/>
    <property type="match status" value="1"/>
</dbReference>
<dbReference type="PANTHER" id="PTHR13323">
    <property type="entry name" value="LATE ENDOSOMAL/LYSOSOMAL MP1 INTERACTING PROTEIN"/>
    <property type="match status" value="1"/>
</dbReference>
<evidence type="ECO:0000313" key="3">
    <source>
        <dbReference type="Proteomes" id="UP000051717"/>
    </source>
</evidence>
<proteinExistence type="predicted"/>
<accession>A0A0S8GCT1</accession>